<organism evidence="2 3">
    <name type="scientific">Collinsella aerofaciens</name>
    <dbReference type="NCBI Taxonomy" id="74426"/>
    <lineage>
        <taxon>Bacteria</taxon>
        <taxon>Bacillati</taxon>
        <taxon>Actinomycetota</taxon>
        <taxon>Coriobacteriia</taxon>
        <taxon>Coriobacteriales</taxon>
        <taxon>Coriobacteriaceae</taxon>
        <taxon>Collinsella</taxon>
    </lineage>
</organism>
<dbReference type="EMBL" id="CABWIH010000043">
    <property type="protein sequence ID" value="VWL99432.1"/>
    <property type="molecule type" value="Genomic_DNA"/>
</dbReference>
<dbReference type="Proteomes" id="UP000330807">
    <property type="component" value="Unassembled WGS sequence"/>
</dbReference>
<keyword evidence="1" id="KW-0175">Coiled coil</keyword>
<evidence type="ECO:0000313" key="3">
    <source>
        <dbReference type="Proteomes" id="UP000330807"/>
    </source>
</evidence>
<dbReference type="AlphaFoldDB" id="A0A5K1J8Z0"/>
<evidence type="ECO:0000256" key="1">
    <source>
        <dbReference type="SAM" id="Coils"/>
    </source>
</evidence>
<dbReference type="RefSeq" id="WP_156063781.1">
    <property type="nucleotide sequence ID" value="NZ_CABWIH010000043.1"/>
</dbReference>
<reference evidence="2 3" key="1">
    <citation type="submission" date="2019-10" db="EMBL/GenBank/DDBJ databases">
        <authorList>
            <person name="Wolf R A."/>
        </authorList>
    </citation>
    <scope>NUCLEOTIDE SEQUENCE [LARGE SCALE GENOMIC DNA]</scope>
    <source>
        <strain evidence="2">Collinsella_aerofaciens_AK_138A</strain>
    </source>
</reference>
<name>A0A5K1J8Z0_9ACTN</name>
<gene>
    <name evidence="2" type="ORF">LMKDKBCB_02108</name>
</gene>
<accession>A0A5K1J8Z0</accession>
<feature type="coiled-coil region" evidence="1">
    <location>
        <begin position="33"/>
        <end position="67"/>
    </location>
</feature>
<sequence length="72" mass="8108">MARELRKWGVHYNQGIHALNTVALRIRHGDRDFTDMQEAVERAAALLEETEAAARSMRSDMAALTGRPALFL</sequence>
<evidence type="ECO:0000313" key="2">
    <source>
        <dbReference type="EMBL" id="VWL99432.1"/>
    </source>
</evidence>
<protein>
    <submittedName>
        <fullName evidence="2">Uncharacterized protein</fullName>
    </submittedName>
</protein>
<proteinExistence type="predicted"/>